<dbReference type="GO" id="GO:0003994">
    <property type="term" value="F:aconitate hydratase activity"/>
    <property type="evidence" value="ECO:0007669"/>
    <property type="project" value="TreeGrafter"/>
</dbReference>
<reference evidence="3 4" key="1">
    <citation type="submission" date="2019-03" db="EMBL/GenBank/DDBJ databases">
        <title>Rhodosporidium diobovatum UCD-FST 08-225 genome sequencing, assembly, and annotation.</title>
        <authorList>
            <person name="Fakankun I.U."/>
            <person name="Fristensky B."/>
            <person name="Levin D.B."/>
        </authorList>
    </citation>
    <scope>NUCLEOTIDE SEQUENCE [LARGE SCALE GENOMIC DNA]</scope>
    <source>
        <strain evidence="3 4">UCD-FST 08-225</strain>
    </source>
</reference>
<dbReference type="GO" id="GO:0006099">
    <property type="term" value="P:tricarboxylic acid cycle"/>
    <property type="evidence" value="ECO:0007669"/>
    <property type="project" value="TreeGrafter"/>
</dbReference>
<evidence type="ECO:0000259" key="2">
    <source>
        <dbReference type="Pfam" id="PF00694"/>
    </source>
</evidence>
<dbReference type="GO" id="GO:0005739">
    <property type="term" value="C:mitochondrion"/>
    <property type="evidence" value="ECO:0007669"/>
    <property type="project" value="TreeGrafter"/>
</dbReference>
<keyword evidence="4" id="KW-1185">Reference proteome</keyword>
<dbReference type="OrthoDB" id="2224430at2759"/>
<feature type="non-terminal residue" evidence="3">
    <location>
        <position position="1"/>
    </location>
</feature>
<dbReference type="PANTHER" id="PTHR43160">
    <property type="entry name" value="ACONITATE HYDRATASE B"/>
    <property type="match status" value="1"/>
</dbReference>
<dbReference type="Pfam" id="PF00694">
    <property type="entry name" value="Aconitase_C"/>
    <property type="match status" value="1"/>
</dbReference>
<dbReference type="GO" id="GO:0051539">
    <property type="term" value="F:4 iron, 4 sulfur cluster binding"/>
    <property type="evidence" value="ECO:0007669"/>
    <property type="project" value="TreeGrafter"/>
</dbReference>
<dbReference type="STRING" id="5288.A0A5C5FK01"/>
<proteinExistence type="predicted"/>
<evidence type="ECO:0000313" key="3">
    <source>
        <dbReference type="EMBL" id="TNY17068.1"/>
    </source>
</evidence>
<sequence>VVVKSFARIHETNLKKQGMLPLTFKNAADYDRVKPDDKVDLIGIKELAEGSDVTLRVHHKDGSSEDIPLLHSFNAGQINWHRAGSALNHMAKSKSA</sequence>
<organism evidence="3 4">
    <name type="scientific">Rhodotorula diobovata</name>
    <dbReference type="NCBI Taxonomy" id="5288"/>
    <lineage>
        <taxon>Eukaryota</taxon>
        <taxon>Fungi</taxon>
        <taxon>Dikarya</taxon>
        <taxon>Basidiomycota</taxon>
        <taxon>Pucciniomycotina</taxon>
        <taxon>Microbotryomycetes</taxon>
        <taxon>Sporidiobolales</taxon>
        <taxon>Sporidiobolaceae</taxon>
        <taxon>Rhodotorula</taxon>
    </lineage>
</organism>
<dbReference type="InterPro" id="IPR050926">
    <property type="entry name" value="Aconitase/IPM_isomerase"/>
</dbReference>
<comment type="caution">
    <text evidence="3">The sequence shown here is derived from an EMBL/GenBank/DDBJ whole genome shotgun (WGS) entry which is preliminary data.</text>
</comment>
<dbReference type="InterPro" id="IPR015928">
    <property type="entry name" value="Aconitase/3IPM_dehydase_swvl"/>
</dbReference>
<evidence type="ECO:0000313" key="4">
    <source>
        <dbReference type="Proteomes" id="UP000311382"/>
    </source>
</evidence>
<gene>
    <name evidence="3" type="ORF">DMC30DRAFT_357663</name>
</gene>
<dbReference type="InterPro" id="IPR000573">
    <property type="entry name" value="AconitaseA/IPMdHydase_ssu_swvl"/>
</dbReference>
<evidence type="ECO:0000256" key="1">
    <source>
        <dbReference type="ARBA" id="ARBA00015940"/>
    </source>
</evidence>
<name>A0A5C5FK01_9BASI</name>
<dbReference type="GO" id="GO:0005829">
    <property type="term" value="C:cytosol"/>
    <property type="evidence" value="ECO:0007669"/>
    <property type="project" value="TreeGrafter"/>
</dbReference>
<dbReference type="Gene3D" id="3.20.19.10">
    <property type="entry name" value="Aconitase, domain 4"/>
    <property type="match status" value="1"/>
</dbReference>
<dbReference type="PANTHER" id="PTHR43160:SF3">
    <property type="entry name" value="ACONITATE HYDRATASE, MITOCHONDRIAL"/>
    <property type="match status" value="1"/>
</dbReference>
<dbReference type="AlphaFoldDB" id="A0A5C5FK01"/>
<accession>A0A5C5FK01</accession>
<dbReference type="SUPFAM" id="SSF52016">
    <property type="entry name" value="LeuD/IlvD-like"/>
    <property type="match status" value="1"/>
</dbReference>
<dbReference type="Proteomes" id="UP000311382">
    <property type="component" value="Unassembled WGS sequence"/>
</dbReference>
<dbReference type="EMBL" id="SOZI01000255">
    <property type="protein sequence ID" value="TNY17068.1"/>
    <property type="molecule type" value="Genomic_DNA"/>
</dbReference>
<feature type="domain" description="Aconitase A/isopropylmalate dehydratase small subunit swivel" evidence="2">
    <location>
        <begin position="1"/>
        <end position="26"/>
    </location>
</feature>
<protein>
    <recommendedName>
        <fullName evidence="1">Aconitate hydratase, mitochondrial</fullName>
    </recommendedName>
</protein>